<dbReference type="InterPro" id="IPR009057">
    <property type="entry name" value="Homeodomain-like_sf"/>
</dbReference>
<keyword evidence="7" id="KW-1185">Reference proteome</keyword>
<dbReference type="PROSITE" id="PS00041">
    <property type="entry name" value="HTH_ARAC_FAMILY_1"/>
    <property type="match status" value="1"/>
</dbReference>
<organism evidence="6 7">
    <name type="scientific">Paenibacillus aquistagni</name>
    <dbReference type="NCBI Taxonomy" id="1852522"/>
    <lineage>
        <taxon>Bacteria</taxon>
        <taxon>Bacillati</taxon>
        <taxon>Bacillota</taxon>
        <taxon>Bacilli</taxon>
        <taxon>Bacillales</taxon>
        <taxon>Paenibacillaceae</taxon>
        <taxon>Paenibacillus</taxon>
    </lineage>
</organism>
<feature type="transmembrane region" description="Helical" evidence="4">
    <location>
        <begin position="271"/>
        <end position="289"/>
    </location>
</feature>
<keyword evidence="2 6" id="KW-0238">DNA-binding</keyword>
<dbReference type="InterPro" id="IPR018062">
    <property type="entry name" value="HTH_AraC-typ_CS"/>
</dbReference>
<keyword evidence="3" id="KW-0804">Transcription</keyword>
<feature type="transmembrane region" description="Helical" evidence="4">
    <location>
        <begin position="20"/>
        <end position="39"/>
    </location>
</feature>
<dbReference type="GO" id="GO:0003700">
    <property type="term" value="F:DNA-binding transcription factor activity"/>
    <property type="evidence" value="ECO:0007669"/>
    <property type="project" value="InterPro"/>
</dbReference>
<dbReference type="InterPro" id="IPR018060">
    <property type="entry name" value="HTH_AraC"/>
</dbReference>
<dbReference type="AlphaFoldDB" id="A0A1X7IVB3"/>
<dbReference type="SMART" id="SM00342">
    <property type="entry name" value="HTH_ARAC"/>
    <property type="match status" value="1"/>
</dbReference>
<keyword evidence="4" id="KW-0472">Membrane</keyword>
<evidence type="ECO:0000256" key="3">
    <source>
        <dbReference type="ARBA" id="ARBA00023163"/>
    </source>
</evidence>
<keyword evidence="4" id="KW-1133">Transmembrane helix</keyword>
<evidence type="ECO:0000256" key="4">
    <source>
        <dbReference type="SAM" id="Phobius"/>
    </source>
</evidence>
<dbReference type="Pfam" id="PF12833">
    <property type="entry name" value="HTH_18"/>
    <property type="match status" value="1"/>
</dbReference>
<evidence type="ECO:0000313" key="6">
    <source>
        <dbReference type="EMBL" id="SMG18862.1"/>
    </source>
</evidence>
<dbReference type="InterPro" id="IPR020449">
    <property type="entry name" value="Tscrpt_reg_AraC-type_HTH"/>
</dbReference>
<dbReference type="PRINTS" id="PR00032">
    <property type="entry name" value="HTHARAC"/>
</dbReference>
<dbReference type="InterPro" id="IPR041522">
    <property type="entry name" value="CdaR_GGDEF"/>
</dbReference>
<dbReference type="Proteomes" id="UP000193834">
    <property type="component" value="Unassembled WGS sequence"/>
</dbReference>
<evidence type="ECO:0000259" key="5">
    <source>
        <dbReference type="PROSITE" id="PS01124"/>
    </source>
</evidence>
<dbReference type="STRING" id="1852522.SAMN06295960_0838"/>
<feature type="domain" description="HTH araC/xylS-type" evidence="5">
    <location>
        <begin position="646"/>
        <end position="745"/>
    </location>
</feature>
<proteinExistence type="predicted"/>
<dbReference type="Pfam" id="PF17853">
    <property type="entry name" value="GGDEF_2"/>
    <property type="match status" value="1"/>
</dbReference>
<gene>
    <name evidence="6" type="ORF">SAMN06295960_0838</name>
</gene>
<dbReference type="GO" id="GO:0043565">
    <property type="term" value="F:sequence-specific DNA binding"/>
    <property type="evidence" value="ECO:0007669"/>
    <property type="project" value="InterPro"/>
</dbReference>
<dbReference type="PANTHER" id="PTHR43280:SF2">
    <property type="entry name" value="HTH-TYPE TRANSCRIPTIONAL REGULATOR EXSA"/>
    <property type="match status" value="1"/>
</dbReference>
<reference evidence="6 7" key="1">
    <citation type="submission" date="2017-04" db="EMBL/GenBank/DDBJ databases">
        <authorList>
            <person name="Afonso C.L."/>
            <person name="Miller P.J."/>
            <person name="Scott M.A."/>
            <person name="Spackman E."/>
            <person name="Goraichik I."/>
            <person name="Dimitrov K.M."/>
            <person name="Suarez D.L."/>
            <person name="Swayne D.E."/>
        </authorList>
    </citation>
    <scope>NUCLEOTIDE SEQUENCE [LARGE SCALE GENOMIC DNA]</scope>
    <source>
        <strain evidence="6 7">11</strain>
    </source>
</reference>
<protein>
    <submittedName>
        <fullName evidence="6">Two-component response regulator, YesN/AraC family, consists of REC and AraC-type DNA-binding domains</fullName>
    </submittedName>
</protein>
<dbReference type="EMBL" id="FXAZ01000001">
    <property type="protein sequence ID" value="SMG18862.1"/>
    <property type="molecule type" value="Genomic_DNA"/>
</dbReference>
<name>A0A1X7IVB3_9BACL</name>
<accession>A0A1X7IVB3</accession>
<dbReference type="SUPFAM" id="SSF46689">
    <property type="entry name" value="Homeodomain-like"/>
    <property type="match status" value="1"/>
</dbReference>
<keyword evidence="4" id="KW-0812">Transmembrane</keyword>
<dbReference type="PROSITE" id="PS01124">
    <property type="entry name" value="HTH_ARAC_FAMILY_2"/>
    <property type="match status" value="1"/>
</dbReference>
<dbReference type="PANTHER" id="PTHR43280">
    <property type="entry name" value="ARAC-FAMILY TRANSCRIPTIONAL REGULATOR"/>
    <property type="match status" value="1"/>
</dbReference>
<dbReference type="Gene3D" id="1.10.10.60">
    <property type="entry name" value="Homeodomain-like"/>
    <property type="match status" value="2"/>
</dbReference>
<sequence>MIKWGLTMRKSWFNRLLLSYMPVFIIVVTFIFFVFFQVFSEQSRQEALKSNEMLSLQAMQLIDTSLKAIDNTILREIASSEDLRSFFRSSKQGDPFINIRAVGKMKDMITYNPLIDSIYLVRYTDQFVLSNATQADLDNFSDHAFIEQIQNSKTSKWTDTRMYIPFAHIPGKQVVSLVRGAHFLAEEQGIIVVNVATDSLKRMTLDLFKSEVGFLQVKDQDGTLLFSNGADANADSTKVLTNYVSGYSGWKYESGFIRGGLLNTISMLSNLWFVTGFVMIGLGLGWMVYVTRRNSKPIEQIVDRFSSYSLPIAGGGEKGRMDEFAFISYALDDIMAQSQQYQKQYKEDMHLRTRNLFHQLIDGNTVLTWLEWRKEAEKLLLPLPRSSHLVMIVEIDKYGEFCTQFATNDQNLLKFAVRTVIQELSLKHQIPSWSEWISSSQVAVILFEEEDTQHNREQVELLADQIRAWTAQNLKITVTISIGPKAEEISALPSSYQAAKHALKYKYVLGENRVVWSDDLAAEGQAEAYAHLGDIRSIVSLLRKSDGQWKMLYHQFFNKLKQGLLSNDEIKHLLEYFMYQLNRECTASNKELAEHWVEELLPELNDTIESGYTLEHIHDEMLEVLARLDEMWVAIQENSQHATVIREISSFIEREYANPNMSLDYLSEQFNINPKYVSKLFKENTGQKFVDFLIDVRMQEARRLLKESSDNIQEIAEQVGYTNAISFSRVFKKVIGISPSEYRADAVKRA</sequence>
<evidence type="ECO:0000313" key="7">
    <source>
        <dbReference type="Proteomes" id="UP000193834"/>
    </source>
</evidence>
<evidence type="ECO:0000256" key="1">
    <source>
        <dbReference type="ARBA" id="ARBA00023015"/>
    </source>
</evidence>
<evidence type="ECO:0000256" key="2">
    <source>
        <dbReference type="ARBA" id="ARBA00023125"/>
    </source>
</evidence>
<keyword evidence="1" id="KW-0805">Transcription regulation</keyword>